<dbReference type="SUPFAM" id="SSF46689">
    <property type="entry name" value="Homeodomain-like"/>
    <property type="match status" value="1"/>
</dbReference>
<dbReference type="PROSITE" id="PS01081">
    <property type="entry name" value="HTH_TETR_1"/>
    <property type="match status" value="1"/>
</dbReference>
<feature type="DNA-binding region" description="H-T-H motif" evidence="2">
    <location>
        <begin position="45"/>
        <end position="64"/>
    </location>
</feature>
<sequence length="212" mass="22935">MASPALPERPGARGAAPTPARPVGEAGILDAALAVMAEHGYHGTSVRDIAERAGVSPAALYHHFTSKQQVLATIMERGIKALLERTHAALADAGDEPAARLRALVDVQVLFHLQDQRGTLLGTSELRALEEPVRSRHIAKRQQQQRLFDGVVTEGVERGVFTTPIPLEAARAIVVMCTGVASWFSPRGRMSRAEVVRRYQRLALDMVGAHES</sequence>
<evidence type="ECO:0000259" key="4">
    <source>
        <dbReference type="PROSITE" id="PS50977"/>
    </source>
</evidence>
<evidence type="ECO:0000256" key="2">
    <source>
        <dbReference type="PROSITE-ProRule" id="PRU00335"/>
    </source>
</evidence>
<accession>A0ABS9TS33</accession>
<dbReference type="RefSeq" id="WP_241042147.1">
    <property type="nucleotide sequence ID" value="NZ_BAAAJF010000048.1"/>
</dbReference>
<reference evidence="5 6" key="1">
    <citation type="submission" date="2022-03" db="EMBL/GenBank/DDBJ databases">
        <title>Pseudonocardia alaer sp. nov., a novel actinomycete isolated from reed forest soil.</title>
        <authorList>
            <person name="Wang L."/>
        </authorList>
    </citation>
    <scope>NUCLEOTIDE SEQUENCE [LARGE SCALE GENOMIC DNA]</scope>
    <source>
        <strain evidence="5 6">Y-16303</strain>
    </source>
</reference>
<dbReference type="InterPro" id="IPR001647">
    <property type="entry name" value="HTH_TetR"/>
</dbReference>
<proteinExistence type="predicted"/>
<feature type="domain" description="HTH tetR-type" evidence="4">
    <location>
        <begin position="22"/>
        <end position="82"/>
    </location>
</feature>
<name>A0ABS9TS33_9PSEU</name>
<dbReference type="PANTHER" id="PTHR30055:SF237">
    <property type="entry name" value="TRANSCRIPTIONAL REPRESSOR MCE3R"/>
    <property type="match status" value="1"/>
</dbReference>
<dbReference type="Gene3D" id="1.10.357.10">
    <property type="entry name" value="Tetracycline Repressor, domain 2"/>
    <property type="match status" value="1"/>
</dbReference>
<evidence type="ECO:0000313" key="5">
    <source>
        <dbReference type="EMBL" id="MCH6171340.1"/>
    </source>
</evidence>
<dbReference type="InterPro" id="IPR050109">
    <property type="entry name" value="HTH-type_TetR-like_transc_reg"/>
</dbReference>
<feature type="region of interest" description="Disordered" evidence="3">
    <location>
        <begin position="1"/>
        <end position="21"/>
    </location>
</feature>
<dbReference type="Pfam" id="PF17932">
    <property type="entry name" value="TetR_C_24"/>
    <property type="match status" value="1"/>
</dbReference>
<gene>
    <name evidence="5" type="ORF">MMF94_37090</name>
</gene>
<dbReference type="PRINTS" id="PR00455">
    <property type="entry name" value="HTHTETR"/>
</dbReference>
<dbReference type="PROSITE" id="PS50977">
    <property type="entry name" value="HTH_TETR_2"/>
    <property type="match status" value="1"/>
</dbReference>
<protein>
    <submittedName>
        <fullName evidence="5">TetR/AcrR family transcriptional regulator</fullName>
    </submittedName>
</protein>
<dbReference type="InterPro" id="IPR041490">
    <property type="entry name" value="KstR2_TetR_C"/>
</dbReference>
<dbReference type="InterPro" id="IPR023772">
    <property type="entry name" value="DNA-bd_HTH_TetR-type_CS"/>
</dbReference>
<keyword evidence="1 2" id="KW-0238">DNA-binding</keyword>
<organism evidence="5 6">
    <name type="scientific">Pseudonocardia alaniniphila</name>
    <dbReference type="NCBI Taxonomy" id="75291"/>
    <lineage>
        <taxon>Bacteria</taxon>
        <taxon>Bacillati</taxon>
        <taxon>Actinomycetota</taxon>
        <taxon>Actinomycetes</taxon>
        <taxon>Pseudonocardiales</taxon>
        <taxon>Pseudonocardiaceae</taxon>
        <taxon>Pseudonocardia</taxon>
    </lineage>
</organism>
<dbReference type="EMBL" id="JAKXMK010000042">
    <property type="protein sequence ID" value="MCH6171340.1"/>
    <property type="molecule type" value="Genomic_DNA"/>
</dbReference>
<dbReference type="SUPFAM" id="SSF48498">
    <property type="entry name" value="Tetracyclin repressor-like, C-terminal domain"/>
    <property type="match status" value="1"/>
</dbReference>
<dbReference type="InterPro" id="IPR009057">
    <property type="entry name" value="Homeodomain-like_sf"/>
</dbReference>
<keyword evidence="6" id="KW-1185">Reference proteome</keyword>
<dbReference type="PANTHER" id="PTHR30055">
    <property type="entry name" value="HTH-TYPE TRANSCRIPTIONAL REGULATOR RUTR"/>
    <property type="match status" value="1"/>
</dbReference>
<evidence type="ECO:0000313" key="6">
    <source>
        <dbReference type="Proteomes" id="UP001299970"/>
    </source>
</evidence>
<comment type="caution">
    <text evidence="5">The sequence shown here is derived from an EMBL/GenBank/DDBJ whole genome shotgun (WGS) entry which is preliminary data.</text>
</comment>
<dbReference type="Proteomes" id="UP001299970">
    <property type="component" value="Unassembled WGS sequence"/>
</dbReference>
<evidence type="ECO:0000256" key="1">
    <source>
        <dbReference type="ARBA" id="ARBA00023125"/>
    </source>
</evidence>
<dbReference type="Pfam" id="PF00440">
    <property type="entry name" value="TetR_N"/>
    <property type="match status" value="1"/>
</dbReference>
<evidence type="ECO:0000256" key="3">
    <source>
        <dbReference type="SAM" id="MobiDB-lite"/>
    </source>
</evidence>
<dbReference type="InterPro" id="IPR036271">
    <property type="entry name" value="Tet_transcr_reg_TetR-rel_C_sf"/>
</dbReference>